<evidence type="ECO:0000256" key="1">
    <source>
        <dbReference type="SAM" id="Phobius"/>
    </source>
</evidence>
<accession>A0A182Q5J6</accession>
<dbReference type="AlphaFoldDB" id="A0A182Q5J6"/>
<evidence type="ECO:0000313" key="2">
    <source>
        <dbReference type="EnsemblMetazoa" id="AFAF003480-PA"/>
    </source>
</evidence>
<keyword evidence="1" id="KW-1133">Transmembrane helix</keyword>
<dbReference type="EnsemblMetazoa" id="AFAF003480-RA">
    <property type="protein sequence ID" value="AFAF003480-PA"/>
    <property type="gene ID" value="AFAF003480"/>
</dbReference>
<protein>
    <submittedName>
        <fullName evidence="2">Uncharacterized protein</fullName>
    </submittedName>
</protein>
<reference evidence="3" key="1">
    <citation type="submission" date="2014-01" db="EMBL/GenBank/DDBJ databases">
        <title>The Genome Sequence of Anopheles farauti FAR1 (V2).</title>
        <authorList>
            <consortium name="The Broad Institute Genomics Platform"/>
            <person name="Neafsey D.E."/>
            <person name="Besansky N."/>
            <person name="Howell P."/>
            <person name="Walton C."/>
            <person name="Young S.K."/>
            <person name="Zeng Q."/>
            <person name="Gargeya S."/>
            <person name="Fitzgerald M."/>
            <person name="Haas B."/>
            <person name="Abouelleil A."/>
            <person name="Allen A.W."/>
            <person name="Alvarado L."/>
            <person name="Arachchi H.M."/>
            <person name="Berlin A.M."/>
            <person name="Chapman S.B."/>
            <person name="Gainer-Dewar J."/>
            <person name="Goldberg J."/>
            <person name="Griggs A."/>
            <person name="Gujja S."/>
            <person name="Hansen M."/>
            <person name="Howarth C."/>
            <person name="Imamovic A."/>
            <person name="Ireland A."/>
            <person name="Larimer J."/>
            <person name="McCowan C."/>
            <person name="Murphy C."/>
            <person name="Pearson M."/>
            <person name="Poon T.W."/>
            <person name="Priest M."/>
            <person name="Roberts A."/>
            <person name="Saif S."/>
            <person name="Shea T."/>
            <person name="Sisk P."/>
            <person name="Sykes S."/>
            <person name="Wortman J."/>
            <person name="Nusbaum C."/>
            <person name="Birren B."/>
        </authorList>
    </citation>
    <scope>NUCLEOTIDE SEQUENCE [LARGE SCALE GENOMIC DNA]</scope>
    <source>
        <strain evidence="3">FAR1</strain>
    </source>
</reference>
<keyword evidence="1" id="KW-0472">Membrane</keyword>
<proteinExistence type="predicted"/>
<dbReference type="Proteomes" id="UP000075886">
    <property type="component" value="Unassembled WGS sequence"/>
</dbReference>
<reference evidence="2" key="2">
    <citation type="submission" date="2020-05" db="UniProtKB">
        <authorList>
            <consortium name="EnsemblMetazoa"/>
        </authorList>
    </citation>
    <scope>IDENTIFICATION</scope>
    <source>
        <strain evidence="2">FAR1</strain>
    </source>
</reference>
<dbReference type="EMBL" id="AXCN02001150">
    <property type="status" value="NOT_ANNOTATED_CDS"/>
    <property type="molecule type" value="Genomic_DNA"/>
</dbReference>
<feature type="transmembrane region" description="Helical" evidence="1">
    <location>
        <begin position="122"/>
        <end position="141"/>
    </location>
</feature>
<keyword evidence="1" id="KW-0812">Transmembrane</keyword>
<name>A0A182Q5J6_9DIPT</name>
<evidence type="ECO:0000313" key="3">
    <source>
        <dbReference type="Proteomes" id="UP000075886"/>
    </source>
</evidence>
<sequence>MYTSISFMHQCLSSHQARLCQATIKGPPVRGAHGSHHAESTRLLPPKREARSIPKDEISLMLYRCTVLSVERMKSRKAGSVEDRRLRIRLKGRYKESSAYDDANRNFPTAKARTVTTKPTTIIVESIIAISFFMIAGWNRFSANESHWRLSQ</sequence>
<organism evidence="2 3">
    <name type="scientific">Anopheles farauti</name>
    <dbReference type="NCBI Taxonomy" id="69004"/>
    <lineage>
        <taxon>Eukaryota</taxon>
        <taxon>Metazoa</taxon>
        <taxon>Ecdysozoa</taxon>
        <taxon>Arthropoda</taxon>
        <taxon>Hexapoda</taxon>
        <taxon>Insecta</taxon>
        <taxon>Pterygota</taxon>
        <taxon>Neoptera</taxon>
        <taxon>Endopterygota</taxon>
        <taxon>Diptera</taxon>
        <taxon>Nematocera</taxon>
        <taxon>Culicoidea</taxon>
        <taxon>Culicidae</taxon>
        <taxon>Anophelinae</taxon>
        <taxon>Anopheles</taxon>
    </lineage>
</organism>
<keyword evidence="3" id="KW-1185">Reference proteome</keyword>
<dbReference type="VEuPathDB" id="VectorBase:AFAF003480"/>